<evidence type="ECO:0000313" key="3">
    <source>
        <dbReference type="Proteomes" id="UP001497457"/>
    </source>
</evidence>
<reference evidence="3" key="1">
    <citation type="submission" date="2024-06" db="EMBL/GenBank/DDBJ databases">
        <authorList>
            <person name="Ryan C."/>
        </authorList>
    </citation>
    <scope>NUCLEOTIDE SEQUENCE [LARGE SCALE GENOMIC DNA]</scope>
</reference>
<dbReference type="PANTHER" id="PTHR34480">
    <property type="entry name" value="OS01G0967800 PROTEIN-RELATED"/>
    <property type="match status" value="1"/>
</dbReference>
<feature type="region of interest" description="Disordered" evidence="1">
    <location>
        <begin position="1"/>
        <end position="60"/>
    </location>
</feature>
<gene>
    <name evidence="2" type="ORF">URODEC1_LOCUS35188</name>
</gene>
<evidence type="ECO:0000313" key="2">
    <source>
        <dbReference type="EMBL" id="CAL4945013.1"/>
    </source>
</evidence>
<accession>A0ABC8YIV3</accession>
<organism evidence="2 3">
    <name type="scientific">Urochloa decumbens</name>
    <dbReference type="NCBI Taxonomy" id="240449"/>
    <lineage>
        <taxon>Eukaryota</taxon>
        <taxon>Viridiplantae</taxon>
        <taxon>Streptophyta</taxon>
        <taxon>Embryophyta</taxon>
        <taxon>Tracheophyta</taxon>
        <taxon>Spermatophyta</taxon>
        <taxon>Magnoliopsida</taxon>
        <taxon>Liliopsida</taxon>
        <taxon>Poales</taxon>
        <taxon>Poaceae</taxon>
        <taxon>PACMAD clade</taxon>
        <taxon>Panicoideae</taxon>
        <taxon>Panicodae</taxon>
        <taxon>Paniceae</taxon>
        <taxon>Melinidinae</taxon>
        <taxon>Urochloa</taxon>
    </lineage>
</organism>
<dbReference type="Proteomes" id="UP001497457">
    <property type="component" value="Chromosome 16b"/>
</dbReference>
<dbReference type="AlphaFoldDB" id="A0ABC8YIV3"/>
<dbReference type="EMBL" id="OZ075126">
    <property type="protein sequence ID" value="CAL4945013.1"/>
    <property type="molecule type" value="Genomic_DNA"/>
</dbReference>
<name>A0ABC8YIV3_9POAL</name>
<proteinExistence type="predicted"/>
<sequence length="399" mass="46774">MQNRLSDLARGGASSWQGSGEASAAGGGDRKGKKNRAPSPVLVSEGREAARTETTSAWTGEKKIKIQSAPTSSGDLGGTEKIEGLDWDKDYLEKEINCCLERLHEVLPYDPDDGEFCPFDEQQLKALNERLARCRIRAYEHCQGAEDASLTDKYPTSELEHNGYYKYYERYFEWYFDPQYCYADFQDYQRLVLRENNGEYEDWEKYHKTCSKLEGDQQFVQLWDELSSKTKLIELYLSRSSKDPKIEKLVFYHALKIAEGLPHVSKTLVCSTFYDFIWGVRFKHKCYKYYAGFFFEMWQLTTKRKMNFIEALRHIHKEDKYSCCSFAWRHQIDKKEPDLSIFEQECKSYLDRIGATAEDNEAYQLIMDFIEEIVMKPKTYYDYAKKKLHIAKEIGLIPY</sequence>
<keyword evidence="3" id="KW-1185">Reference proteome</keyword>
<evidence type="ECO:0000256" key="1">
    <source>
        <dbReference type="SAM" id="MobiDB-lite"/>
    </source>
</evidence>
<feature type="compositionally biased region" description="Low complexity" evidence="1">
    <location>
        <begin position="11"/>
        <end position="24"/>
    </location>
</feature>
<protein>
    <submittedName>
        <fullName evidence="2">Uncharacterized protein</fullName>
    </submittedName>
</protein>
<reference evidence="2 3" key="2">
    <citation type="submission" date="2024-10" db="EMBL/GenBank/DDBJ databases">
        <authorList>
            <person name="Ryan C."/>
        </authorList>
    </citation>
    <scope>NUCLEOTIDE SEQUENCE [LARGE SCALE GENOMIC DNA]</scope>
</reference>
<dbReference type="PANTHER" id="PTHR34480:SF11">
    <property type="entry name" value="OS05G0173500 PROTEIN"/>
    <property type="match status" value="1"/>
</dbReference>